<comment type="subcellular location">
    <subcellularLocation>
        <location evidence="1 12">Cytoplasm</location>
    </subcellularLocation>
</comment>
<evidence type="ECO:0000256" key="1">
    <source>
        <dbReference type="ARBA" id="ARBA00004496"/>
    </source>
</evidence>
<dbReference type="InterPro" id="IPR003482">
    <property type="entry name" value="Whib"/>
</dbReference>
<comment type="function">
    <text evidence="12">Acts as a transcriptional regulator. Probably redox-responsive. The apo- but not holo-form probably binds DNA.</text>
</comment>
<dbReference type="Pfam" id="PF02467">
    <property type="entry name" value="Whib"/>
    <property type="match status" value="1"/>
</dbReference>
<evidence type="ECO:0000256" key="2">
    <source>
        <dbReference type="ARBA" id="ARBA00006597"/>
    </source>
</evidence>
<keyword evidence="16" id="KW-1185">Reference proteome</keyword>
<dbReference type="EMBL" id="BNBO01000006">
    <property type="protein sequence ID" value="GHH65266.1"/>
    <property type="molecule type" value="Genomic_DNA"/>
</dbReference>
<dbReference type="PANTHER" id="PTHR38839">
    <property type="entry name" value="TRANSCRIPTIONAL REGULATOR WHID-RELATED"/>
    <property type="match status" value="1"/>
</dbReference>
<dbReference type="GO" id="GO:0035731">
    <property type="term" value="F:dinitrosyl-iron complex binding"/>
    <property type="evidence" value="ECO:0007669"/>
    <property type="project" value="UniProtKB-UniRule"/>
</dbReference>
<evidence type="ECO:0000256" key="11">
    <source>
        <dbReference type="ARBA" id="ARBA00023163"/>
    </source>
</evidence>
<keyword evidence="8 12" id="KW-0805">Transcription regulation</keyword>
<keyword evidence="3 12" id="KW-0004">4Fe-4S</keyword>
<evidence type="ECO:0000256" key="6">
    <source>
        <dbReference type="ARBA" id="ARBA00023004"/>
    </source>
</evidence>
<reference evidence="15" key="1">
    <citation type="journal article" date="2014" name="Int. J. Syst. Evol. Microbiol.">
        <title>Complete genome sequence of Corynebacterium casei LMG S-19264T (=DSM 44701T), isolated from a smear-ripened cheese.</title>
        <authorList>
            <consortium name="US DOE Joint Genome Institute (JGI-PGF)"/>
            <person name="Walter F."/>
            <person name="Albersmeier A."/>
            <person name="Kalinowski J."/>
            <person name="Ruckert C."/>
        </authorList>
    </citation>
    <scope>NUCLEOTIDE SEQUENCE</scope>
    <source>
        <strain evidence="15">JCM 4646</strain>
    </source>
</reference>
<keyword evidence="11 12" id="KW-0804">Transcription</keyword>
<accession>A0A919KMH3</accession>
<keyword evidence="10 12" id="KW-1015">Disulfide bond</keyword>
<comment type="caution">
    <text evidence="15">The sequence shown here is derived from an EMBL/GenBank/DDBJ whole genome shotgun (WGS) entry which is preliminary data.</text>
</comment>
<keyword evidence="4 12" id="KW-0963">Cytoplasm</keyword>
<feature type="region of interest" description="Disordered" evidence="13">
    <location>
        <begin position="1"/>
        <end position="73"/>
    </location>
</feature>
<sequence length="169" mass="17983">MEPVRGRCEGPLREPLRAAGGEGSAVRARLSAGRSGRPATGSGRPRPSGSAPAVPAPAVPVLPVHSSRGENPMTDLKRLPGAFDHRWDWQLAAACRAVDTGLFFHPFGERGQAHDDREAAAKKICQGCPVRARCLRHALAVREPYGVWGGLSEDERAVLLGRARSARAA</sequence>
<evidence type="ECO:0000256" key="8">
    <source>
        <dbReference type="ARBA" id="ARBA00023015"/>
    </source>
</evidence>
<feature type="binding site" evidence="12">
    <location>
        <position position="125"/>
    </location>
    <ligand>
        <name>[4Fe-4S] cluster</name>
        <dbReference type="ChEBI" id="CHEBI:49883"/>
    </ligand>
</feature>
<comment type="similarity">
    <text evidence="2 12">Belongs to the WhiB family.</text>
</comment>
<feature type="compositionally biased region" description="Basic and acidic residues" evidence="13">
    <location>
        <begin position="1"/>
        <end position="16"/>
    </location>
</feature>
<reference evidence="15" key="2">
    <citation type="submission" date="2020-09" db="EMBL/GenBank/DDBJ databases">
        <authorList>
            <person name="Sun Q."/>
            <person name="Ohkuma M."/>
        </authorList>
    </citation>
    <scope>NUCLEOTIDE SEQUENCE</scope>
    <source>
        <strain evidence="15">JCM 4646</strain>
    </source>
</reference>
<dbReference type="HAMAP" id="MF_01479">
    <property type="entry name" value="WhiB"/>
    <property type="match status" value="1"/>
</dbReference>
<comment type="PTM">
    <text evidence="12">Upon Fe-S cluster removal intramolecular disulfide bonds are formed.</text>
</comment>
<dbReference type="GO" id="GO:0005737">
    <property type="term" value="C:cytoplasm"/>
    <property type="evidence" value="ECO:0007669"/>
    <property type="project" value="UniProtKB-SubCell"/>
</dbReference>
<feature type="binding site" evidence="12">
    <location>
        <position position="134"/>
    </location>
    <ligand>
        <name>[4Fe-4S] cluster</name>
        <dbReference type="ChEBI" id="CHEBI:49883"/>
    </ligand>
</feature>
<evidence type="ECO:0000256" key="7">
    <source>
        <dbReference type="ARBA" id="ARBA00023014"/>
    </source>
</evidence>
<feature type="domain" description="4Fe-4S Wbl-type" evidence="14">
    <location>
        <begin position="94"/>
        <end position="158"/>
    </location>
</feature>
<organism evidence="15 16">
    <name type="scientific">Kitasatospora indigofera</name>
    <dbReference type="NCBI Taxonomy" id="67307"/>
    <lineage>
        <taxon>Bacteria</taxon>
        <taxon>Bacillati</taxon>
        <taxon>Actinomycetota</taxon>
        <taxon>Actinomycetes</taxon>
        <taxon>Kitasatosporales</taxon>
        <taxon>Streptomycetaceae</taxon>
        <taxon>Kitasatospora</taxon>
    </lineage>
</organism>
<evidence type="ECO:0000256" key="4">
    <source>
        <dbReference type="ARBA" id="ARBA00022490"/>
    </source>
</evidence>
<dbReference type="GO" id="GO:0045454">
    <property type="term" value="P:cell redox homeostasis"/>
    <property type="evidence" value="ECO:0007669"/>
    <property type="project" value="TreeGrafter"/>
</dbReference>
<evidence type="ECO:0000256" key="12">
    <source>
        <dbReference type="HAMAP-Rule" id="MF_01479"/>
    </source>
</evidence>
<dbReference type="AlphaFoldDB" id="A0A919KMH3"/>
<feature type="binding site" evidence="12">
    <location>
        <position position="95"/>
    </location>
    <ligand>
        <name>[4Fe-4S] cluster</name>
        <dbReference type="ChEBI" id="CHEBI:49883"/>
    </ligand>
</feature>
<evidence type="ECO:0000313" key="16">
    <source>
        <dbReference type="Proteomes" id="UP000617734"/>
    </source>
</evidence>
<keyword evidence="9 12" id="KW-0238">DNA-binding</keyword>
<keyword evidence="7 12" id="KW-0411">Iron-sulfur</keyword>
<feature type="binding site" evidence="12">
    <location>
        <position position="128"/>
    </location>
    <ligand>
        <name>[4Fe-4S] cluster</name>
        <dbReference type="ChEBI" id="CHEBI:49883"/>
    </ligand>
</feature>
<evidence type="ECO:0000259" key="14">
    <source>
        <dbReference type="PROSITE" id="PS51674"/>
    </source>
</evidence>
<evidence type="ECO:0000256" key="3">
    <source>
        <dbReference type="ARBA" id="ARBA00022485"/>
    </source>
</evidence>
<keyword evidence="5 12" id="KW-0479">Metal-binding</keyword>
<dbReference type="GO" id="GO:0047134">
    <property type="term" value="F:protein-disulfide reductase [NAD(P)H] activity"/>
    <property type="evidence" value="ECO:0007669"/>
    <property type="project" value="TreeGrafter"/>
</dbReference>
<dbReference type="GO" id="GO:0003677">
    <property type="term" value="F:DNA binding"/>
    <property type="evidence" value="ECO:0007669"/>
    <property type="project" value="UniProtKB-UniRule"/>
</dbReference>
<comment type="cofactor">
    <cofactor evidence="12">
        <name>[4Fe-4S] cluster</name>
        <dbReference type="ChEBI" id="CHEBI:49883"/>
    </cofactor>
    <text evidence="12">Binds 1 [4Fe-4S] cluster per subunit. Following nitrosylation of the [4Fe-4S] cluster binds 1 [4Fe-8(NO)] cluster per subunit.</text>
</comment>
<dbReference type="GO" id="GO:0046872">
    <property type="term" value="F:metal ion binding"/>
    <property type="evidence" value="ECO:0007669"/>
    <property type="project" value="UniProtKB-KW"/>
</dbReference>
<evidence type="ECO:0000313" key="15">
    <source>
        <dbReference type="EMBL" id="GHH65266.1"/>
    </source>
</evidence>
<dbReference type="InterPro" id="IPR034768">
    <property type="entry name" value="4FE4S_WBL"/>
</dbReference>
<evidence type="ECO:0000256" key="10">
    <source>
        <dbReference type="ARBA" id="ARBA00023157"/>
    </source>
</evidence>
<evidence type="ECO:0000256" key="13">
    <source>
        <dbReference type="SAM" id="MobiDB-lite"/>
    </source>
</evidence>
<name>A0A919KMH3_9ACTN</name>
<keyword evidence="6 12" id="KW-0408">Iron</keyword>
<proteinExistence type="inferred from homology"/>
<dbReference type="Proteomes" id="UP000617734">
    <property type="component" value="Unassembled WGS sequence"/>
</dbReference>
<protein>
    <recommendedName>
        <fullName evidence="12">Transcriptional regulator WhiB</fullName>
    </recommendedName>
</protein>
<dbReference type="GO" id="GO:0045892">
    <property type="term" value="P:negative regulation of DNA-templated transcription"/>
    <property type="evidence" value="ECO:0007669"/>
    <property type="project" value="TreeGrafter"/>
</dbReference>
<dbReference type="GO" id="GO:0051539">
    <property type="term" value="F:4 iron, 4 sulfur cluster binding"/>
    <property type="evidence" value="ECO:0007669"/>
    <property type="project" value="UniProtKB-UniRule"/>
</dbReference>
<gene>
    <name evidence="12" type="primary">whiB</name>
    <name evidence="15" type="ORF">GCM10018781_17520</name>
</gene>
<dbReference type="PROSITE" id="PS51674">
    <property type="entry name" value="4FE4S_WBL"/>
    <property type="match status" value="1"/>
</dbReference>
<dbReference type="PANTHER" id="PTHR38839:SF5">
    <property type="entry name" value="TRANSCRIPTIONAL REGULATOR WHID"/>
    <property type="match status" value="1"/>
</dbReference>
<comment type="PTM">
    <text evidence="12">The Fe-S cluster can be nitrosylated by nitric oxide (NO).</text>
</comment>
<evidence type="ECO:0000256" key="9">
    <source>
        <dbReference type="ARBA" id="ARBA00023125"/>
    </source>
</evidence>
<evidence type="ECO:0000256" key="5">
    <source>
        <dbReference type="ARBA" id="ARBA00022723"/>
    </source>
</evidence>